<dbReference type="OrthoDB" id="7962197at2759"/>
<reference evidence="4 5" key="1">
    <citation type="submission" date="2015-12" db="EMBL/GenBank/DDBJ databases">
        <title>The genome of Folsomia candida.</title>
        <authorList>
            <person name="Faddeeva A."/>
            <person name="Derks M.F."/>
            <person name="Anvar Y."/>
            <person name="Smit S."/>
            <person name="Van Straalen N."/>
            <person name="Roelofs D."/>
        </authorList>
    </citation>
    <scope>NUCLEOTIDE SEQUENCE [LARGE SCALE GENOMIC DNA]</scope>
    <source>
        <strain evidence="4 5">VU population</strain>
        <tissue evidence="4">Whole body</tissue>
    </source>
</reference>
<dbReference type="SMART" id="SM00034">
    <property type="entry name" value="CLECT"/>
    <property type="match status" value="1"/>
</dbReference>
<dbReference type="PROSITE" id="PS00615">
    <property type="entry name" value="C_TYPE_LECTIN_1"/>
    <property type="match status" value="1"/>
</dbReference>
<dbReference type="CDD" id="cd00037">
    <property type="entry name" value="CLECT"/>
    <property type="match status" value="1"/>
</dbReference>
<protein>
    <submittedName>
        <fullName evidence="4">Lithostathine-2</fullName>
    </submittedName>
</protein>
<sequence>MSVKSNLFCILTFSWIITILSASSLREELPFKQNNITEFDGFSYLGSFQVKQGQPRWTYFISKDEIPISEAYGRCLTMFNGQLLTIFTKEEDEYVRLRIQIDGIGADPTAVVATAGKWNPVSSPPRWEWTSTGGPFIYANFRGGTTPPGTAGQCVVVSGELSNFGWSNVDCGDQAYYICQF</sequence>
<keyword evidence="5" id="KW-1185">Reference proteome</keyword>
<evidence type="ECO:0000256" key="1">
    <source>
        <dbReference type="ARBA" id="ARBA00023157"/>
    </source>
</evidence>
<keyword evidence="1" id="KW-1015">Disulfide bond</keyword>
<dbReference type="InterPro" id="IPR016186">
    <property type="entry name" value="C-type_lectin-like/link_sf"/>
</dbReference>
<evidence type="ECO:0000313" key="4">
    <source>
        <dbReference type="EMBL" id="OXA50769.1"/>
    </source>
</evidence>
<dbReference type="InterPro" id="IPR016187">
    <property type="entry name" value="CTDL_fold"/>
</dbReference>
<comment type="caution">
    <text evidence="4">The sequence shown here is derived from an EMBL/GenBank/DDBJ whole genome shotgun (WGS) entry which is preliminary data.</text>
</comment>
<dbReference type="EMBL" id="LNIX01000008">
    <property type="protein sequence ID" value="OXA50769.1"/>
    <property type="molecule type" value="Genomic_DNA"/>
</dbReference>
<proteinExistence type="predicted"/>
<feature type="signal peptide" evidence="2">
    <location>
        <begin position="1"/>
        <end position="22"/>
    </location>
</feature>
<evidence type="ECO:0000256" key="2">
    <source>
        <dbReference type="SAM" id="SignalP"/>
    </source>
</evidence>
<accession>A0A226DZX6</accession>
<dbReference type="InterPro" id="IPR001304">
    <property type="entry name" value="C-type_lectin-like"/>
</dbReference>
<feature type="chain" id="PRO_5012895121" evidence="2">
    <location>
        <begin position="23"/>
        <end position="181"/>
    </location>
</feature>
<dbReference type="SUPFAM" id="SSF56436">
    <property type="entry name" value="C-type lectin-like"/>
    <property type="match status" value="1"/>
</dbReference>
<feature type="domain" description="C-type lectin" evidence="3">
    <location>
        <begin position="54"/>
        <end position="180"/>
    </location>
</feature>
<dbReference type="InterPro" id="IPR018378">
    <property type="entry name" value="C-type_lectin_CS"/>
</dbReference>
<dbReference type="PROSITE" id="PS50041">
    <property type="entry name" value="C_TYPE_LECTIN_2"/>
    <property type="match status" value="1"/>
</dbReference>
<keyword evidence="2" id="KW-0732">Signal</keyword>
<evidence type="ECO:0000259" key="3">
    <source>
        <dbReference type="PROSITE" id="PS50041"/>
    </source>
</evidence>
<name>A0A226DZX6_FOLCA</name>
<dbReference type="Gene3D" id="3.10.100.10">
    <property type="entry name" value="Mannose-Binding Protein A, subunit A"/>
    <property type="match status" value="1"/>
</dbReference>
<evidence type="ECO:0000313" key="5">
    <source>
        <dbReference type="Proteomes" id="UP000198287"/>
    </source>
</evidence>
<dbReference type="AlphaFoldDB" id="A0A226DZX6"/>
<dbReference type="Proteomes" id="UP000198287">
    <property type="component" value="Unassembled WGS sequence"/>
</dbReference>
<organism evidence="4 5">
    <name type="scientific">Folsomia candida</name>
    <name type="common">Springtail</name>
    <dbReference type="NCBI Taxonomy" id="158441"/>
    <lineage>
        <taxon>Eukaryota</taxon>
        <taxon>Metazoa</taxon>
        <taxon>Ecdysozoa</taxon>
        <taxon>Arthropoda</taxon>
        <taxon>Hexapoda</taxon>
        <taxon>Collembola</taxon>
        <taxon>Entomobryomorpha</taxon>
        <taxon>Isotomoidea</taxon>
        <taxon>Isotomidae</taxon>
        <taxon>Proisotominae</taxon>
        <taxon>Folsomia</taxon>
    </lineage>
</organism>
<gene>
    <name evidence="4" type="ORF">Fcan01_14590</name>
</gene>